<feature type="transmembrane region" description="Helical" evidence="1">
    <location>
        <begin position="12"/>
        <end position="33"/>
    </location>
</feature>
<dbReference type="EMBL" id="RCZE01000012">
    <property type="protein sequence ID" value="TPG74641.1"/>
    <property type="molecule type" value="Genomic_DNA"/>
</dbReference>
<keyword evidence="1" id="KW-0812">Transmembrane</keyword>
<organism evidence="2 3">
    <name type="scientific">Pseudomonas arsenicoxydans</name>
    <dbReference type="NCBI Taxonomy" id="702115"/>
    <lineage>
        <taxon>Bacteria</taxon>
        <taxon>Pseudomonadati</taxon>
        <taxon>Pseudomonadota</taxon>
        <taxon>Gammaproteobacteria</taxon>
        <taxon>Pseudomonadales</taxon>
        <taxon>Pseudomonadaceae</taxon>
        <taxon>Pseudomonas</taxon>
    </lineage>
</organism>
<comment type="caution">
    <text evidence="2">The sequence shown here is derived from an EMBL/GenBank/DDBJ whole genome shotgun (WGS) entry which is preliminary data.</text>
</comment>
<name>A0A502HIZ9_9PSED</name>
<evidence type="ECO:0000313" key="3">
    <source>
        <dbReference type="Proteomes" id="UP000317933"/>
    </source>
</evidence>
<gene>
    <name evidence="2" type="ORF">EAH78_24105</name>
</gene>
<dbReference type="Proteomes" id="UP000317933">
    <property type="component" value="Unassembled WGS sequence"/>
</dbReference>
<evidence type="ECO:0000256" key="1">
    <source>
        <dbReference type="SAM" id="Phobius"/>
    </source>
</evidence>
<evidence type="ECO:0000313" key="2">
    <source>
        <dbReference type="EMBL" id="TPG74641.1"/>
    </source>
</evidence>
<keyword evidence="1" id="KW-1133">Transmembrane helix</keyword>
<reference evidence="2 3" key="1">
    <citation type="journal article" date="2019" name="Environ. Microbiol.">
        <title>Species interactions and distinct microbial communities in high Arctic permafrost affected cryosols are associated with the CH4 and CO2 gas fluxes.</title>
        <authorList>
            <person name="Altshuler I."/>
            <person name="Hamel J."/>
            <person name="Turney S."/>
            <person name="Magnuson E."/>
            <person name="Levesque R."/>
            <person name="Greer C."/>
            <person name="Whyte L.G."/>
        </authorList>
    </citation>
    <scope>NUCLEOTIDE SEQUENCE [LARGE SCALE GENOMIC DNA]</scope>
    <source>
        <strain evidence="2 3">E3</strain>
    </source>
</reference>
<keyword evidence="1" id="KW-0472">Membrane</keyword>
<protein>
    <submittedName>
        <fullName evidence="2">Uncharacterized protein</fullName>
    </submittedName>
</protein>
<sequence length="72" mass="7719">MDAYQRRRRIQFWLGSFPVLVGFTILVLALILAGGGAPLSPQELDGLSLSQPTKSAPQMTNHKAAAILAVSQ</sequence>
<dbReference type="AlphaFoldDB" id="A0A502HIZ9"/>
<proteinExistence type="predicted"/>
<accession>A0A502HIZ9</accession>